<dbReference type="InterPro" id="IPR001387">
    <property type="entry name" value="Cro/C1-type_HTH"/>
</dbReference>
<gene>
    <name evidence="2" type="ORF">BJ987_003378</name>
</gene>
<proteinExistence type="predicted"/>
<dbReference type="PANTHER" id="PTHR35010">
    <property type="entry name" value="BLL4672 PROTEIN-RELATED"/>
    <property type="match status" value="1"/>
</dbReference>
<sequence>MTSEDTAHRRERLREFLRARRARISPAEVGLPVAGRRRTPGLRREEVAMRAGVGVSWYTWLEQGREISVSGEVLDAVASALLLSEAERAHLYLLAGLNPPVAVSHSRQEVSSEVLRLLEAWGQRPAVLRDRSWNILAFNDSARAVFGFDGGQHNCLETFFTNPRYRAMPEVWAAAAPAVAGAYRADAAHFSGDSDFARVVAKLKAASPEFEELWERHEVAAPEQAVNALRHPEVGELYFETTTLTVAHHPEWSLILYNPQAGTDTAGRLERLHRLRLSA</sequence>
<name>A0ABS4QFJ3_9NOCA</name>
<reference evidence="2 3" key="1">
    <citation type="submission" date="2021-03" db="EMBL/GenBank/DDBJ databases">
        <title>Sequencing the genomes of 1000 actinobacteria strains.</title>
        <authorList>
            <person name="Klenk H.-P."/>
        </authorList>
    </citation>
    <scope>NUCLEOTIDE SEQUENCE [LARGE SCALE GENOMIC DNA]</scope>
    <source>
        <strain evidence="2 3">DSM 45516</strain>
    </source>
</reference>
<protein>
    <submittedName>
        <fullName evidence="2">Transcriptional regulator with XRE-family HTH domain</fullName>
    </submittedName>
</protein>
<accession>A0ABS4QFJ3</accession>
<dbReference type="Proteomes" id="UP001519325">
    <property type="component" value="Unassembled WGS sequence"/>
</dbReference>
<feature type="domain" description="HTH cro/C1-type" evidence="1">
    <location>
        <begin position="12"/>
        <end position="88"/>
    </location>
</feature>
<dbReference type="SUPFAM" id="SSF47413">
    <property type="entry name" value="lambda repressor-like DNA-binding domains"/>
    <property type="match status" value="1"/>
</dbReference>
<evidence type="ECO:0000313" key="2">
    <source>
        <dbReference type="EMBL" id="MBP2190477.1"/>
    </source>
</evidence>
<dbReference type="CDD" id="cd00093">
    <property type="entry name" value="HTH_XRE"/>
    <property type="match status" value="1"/>
</dbReference>
<dbReference type="PANTHER" id="PTHR35010:SF3">
    <property type="entry name" value="BLL4873 PROTEIN"/>
    <property type="match status" value="1"/>
</dbReference>
<evidence type="ECO:0000259" key="1">
    <source>
        <dbReference type="SMART" id="SM00530"/>
    </source>
</evidence>
<dbReference type="EMBL" id="JAGGMR010000001">
    <property type="protein sequence ID" value="MBP2190477.1"/>
    <property type="molecule type" value="Genomic_DNA"/>
</dbReference>
<dbReference type="InterPro" id="IPR041413">
    <property type="entry name" value="MLTR_LBD"/>
</dbReference>
<dbReference type="Gene3D" id="1.10.260.40">
    <property type="entry name" value="lambda repressor-like DNA-binding domains"/>
    <property type="match status" value="1"/>
</dbReference>
<dbReference type="InterPro" id="IPR010982">
    <property type="entry name" value="Lambda_DNA-bd_dom_sf"/>
</dbReference>
<dbReference type="RefSeq" id="WP_209890658.1">
    <property type="nucleotide sequence ID" value="NZ_JAGGMR010000001.1"/>
</dbReference>
<dbReference type="SMART" id="SM00530">
    <property type="entry name" value="HTH_XRE"/>
    <property type="match status" value="1"/>
</dbReference>
<evidence type="ECO:0000313" key="3">
    <source>
        <dbReference type="Proteomes" id="UP001519325"/>
    </source>
</evidence>
<dbReference type="Pfam" id="PF13560">
    <property type="entry name" value="HTH_31"/>
    <property type="match status" value="1"/>
</dbReference>
<comment type="caution">
    <text evidence="2">The sequence shown here is derived from an EMBL/GenBank/DDBJ whole genome shotgun (WGS) entry which is preliminary data.</text>
</comment>
<dbReference type="Gene3D" id="3.30.450.180">
    <property type="match status" value="1"/>
</dbReference>
<keyword evidence="3" id="KW-1185">Reference proteome</keyword>
<dbReference type="Pfam" id="PF17765">
    <property type="entry name" value="MLTR_LBD"/>
    <property type="match status" value="1"/>
</dbReference>
<organism evidence="2 3">
    <name type="scientific">Nocardia goodfellowii</name>
    <dbReference type="NCBI Taxonomy" id="882446"/>
    <lineage>
        <taxon>Bacteria</taxon>
        <taxon>Bacillati</taxon>
        <taxon>Actinomycetota</taxon>
        <taxon>Actinomycetes</taxon>
        <taxon>Mycobacteriales</taxon>
        <taxon>Nocardiaceae</taxon>
        <taxon>Nocardia</taxon>
    </lineage>
</organism>